<evidence type="ECO:0000256" key="2">
    <source>
        <dbReference type="ARBA" id="ARBA00022729"/>
    </source>
</evidence>
<accession>A0A143SYX6</accession>
<keyword evidence="5" id="KW-1185">Reference proteome</keyword>
<geneLocation type="plasmid" evidence="4 5">
    <name>pKF707</name>
</geneLocation>
<dbReference type="Pfam" id="PF10671">
    <property type="entry name" value="TcpQ"/>
    <property type="match status" value="1"/>
</dbReference>
<keyword evidence="4" id="KW-0614">Plasmid</keyword>
<dbReference type="InterPro" id="IPR018927">
    <property type="entry name" value="Pilus_synth_Q_C"/>
</dbReference>
<reference evidence="4 5" key="1">
    <citation type="journal article" date="2018" name="Int. J. Syst. Evol. Microbiol.">
        <title>Pseudomonas furukawaii sp. nov., a polychlorinated biphenyl-degrading bacterium isolated from biphenyl-contaminated soil in Japan.</title>
        <authorList>
            <person name="Kimura N."/>
            <person name="Watanabe T."/>
            <person name="Suenaga H."/>
            <person name="Fujihara H."/>
            <person name="Futagami T."/>
            <person name="Goto M."/>
            <person name="Hanada S."/>
            <person name="Hirose J."/>
        </authorList>
    </citation>
    <scope>NUCLEOTIDE SEQUENCE [LARGE SCALE GENOMIC DNA]</scope>
    <source>
        <strain evidence="5">DSM 10086 / NBRC 110670 / KF707</strain>
    </source>
</reference>
<evidence type="ECO:0000256" key="3">
    <source>
        <dbReference type="SAM" id="MobiDB-lite"/>
    </source>
</evidence>
<dbReference type="NCBIfam" id="TIGR02775">
    <property type="entry name" value="TrbG_Ti"/>
    <property type="match status" value="1"/>
</dbReference>
<feature type="region of interest" description="Disordered" evidence="3">
    <location>
        <begin position="382"/>
        <end position="411"/>
    </location>
</feature>
<dbReference type="CDD" id="cd06911">
    <property type="entry name" value="VirB9_CagX_TrbG"/>
    <property type="match status" value="1"/>
</dbReference>
<proteinExistence type="inferred from homology"/>
<dbReference type="Pfam" id="PF03524">
    <property type="entry name" value="CagX"/>
    <property type="match status" value="1"/>
</dbReference>
<protein>
    <submittedName>
        <fullName evidence="4">IncP-type conjugative transfer protein</fullName>
    </submittedName>
</protein>
<sequence>MALQGKSAIQAGSLRSSFLRRPHVPPTPSSVAASAALGALPAMGSVPGKPQQHPTRKRPTMPTQRPPKAAALSLALCLFATQGFAAESQQITFNSSPSTIVCAVLHVCDIELQPGEVITDLQAGDRARWSITPAITNVSGAEIHHLVVRPYDVGLETSVVVSTNRRTYHLLLKSDASRYMPRVTFTYPEEAQRKLESRISKELHARQKGLIPETNQYLGDLDFKYKISGDPALKPLRVYNDHLKTNIELPATATANLPTLLVTEAGRANAKSMNYSRQGNRLVVDGVFDAATLVYGSGPTKGSVTIERMEKAGSGRQGTVTAAPMLPPSATAKASAPAVSVPAPDAPLVVAAPQVERQGGGVTPGAPAAAGSVTARPTPVVAKPAAPVTPPQQVSAAPAPAATPPLASKPAAPVATPKVWEARTGSTLRATVAAWAAQEKYDVDWLPADLDYPIEAPLRFEGSFESAVSSIFRLYDKADRSFIVDGRRAQKRLIVQENLQKIIKGASQ</sequence>
<dbReference type="InterPro" id="IPR033645">
    <property type="entry name" value="VirB9/CagX/TrbG_C"/>
</dbReference>
<keyword evidence="2" id="KW-0732">Signal</keyword>
<evidence type="ECO:0000256" key="1">
    <source>
        <dbReference type="ARBA" id="ARBA00006135"/>
    </source>
</evidence>
<dbReference type="EMBL" id="AP014863">
    <property type="protein sequence ID" value="BAU77391.1"/>
    <property type="molecule type" value="Genomic_DNA"/>
</dbReference>
<dbReference type="KEGG" id="pfuw:KF707C_p20"/>
<accession>L8MI11</accession>
<comment type="similarity">
    <text evidence="1">Belongs to the TrbG/VirB9 family.</text>
</comment>
<dbReference type="Gene3D" id="2.60.40.2500">
    <property type="match status" value="1"/>
</dbReference>
<evidence type="ECO:0000313" key="5">
    <source>
        <dbReference type="Proteomes" id="UP000218554"/>
    </source>
</evidence>
<dbReference type="Gene3D" id="3.55.50.70">
    <property type="match status" value="1"/>
</dbReference>
<dbReference type="eggNOG" id="COG3266">
    <property type="taxonomic scope" value="Bacteria"/>
</dbReference>
<organism evidence="4 5">
    <name type="scientific">Metapseudomonas furukawaii</name>
    <name type="common">Pseudomonas furukawaii</name>
    <dbReference type="NCBI Taxonomy" id="1149133"/>
    <lineage>
        <taxon>Bacteria</taxon>
        <taxon>Pseudomonadati</taxon>
        <taxon>Pseudomonadota</taxon>
        <taxon>Gammaproteobacteria</taxon>
        <taxon>Pseudomonadales</taxon>
        <taxon>Pseudomonadaceae</taxon>
        <taxon>Metapseudomonas</taxon>
    </lineage>
</organism>
<feature type="region of interest" description="Disordered" evidence="3">
    <location>
        <begin position="42"/>
        <end position="66"/>
    </location>
</feature>
<gene>
    <name evidence="4" type="ORF">KF707C_p20</name>
</gene>
<dbReference type="eggNOG" id="COG3504">
    <property type="taxonomic scope" value="Bacteria"/>
</dbReference>
<dbReference type="AlphaFoldDB" id="L8MI11"/>
<dbReference type="InterPro" id="IPR014142">
    <property type="entry name" value="TrbG_Ti"/>
</dbReference>
<evidence type="ECO:0000313" key="4">
    <source>
        <dbReference type="EMBL" id="BAU77391.1"/>
    </source>
</evidence>
<name>L8MI11_METFU</name>
<dbReference type="Proteomes" id="UP000218554">
    <property type="component" value="Plasmid pKF707"/>
</dbReference>
<dbReference type="InterPro" id="IPR010258">
    <property type="entry name" value="Conjugal_tfr_TrbG/VirB9/CagX"/>
</dbReference>
<dbReference type="InterPro" id="IPR038161">
    <property type="entry name" value="VirB9/CagX/TrbG_C_sf"/>
</dbReference>